<dbReference type="PANTHER" id="PTHR46785:SF1">
    <property type="entry name" value="VON WILLEBRAND FACTOR A DOMAIN-CONTAINING PROTEIN 3B"/>
    <property type="match status" value="1"/>
</dbReference>
<evidence type="ECO:0000313" key="1">
    <source>
        <dbReference type="Ensembl" id="ENSCWAP00000000205.1"/>
    </source>
</evidence>
<organism evidence="1 2">
    <name type="scientific">Catagonus wagneri</name>
    <name type="common">Chacoan peccary</name>
    <dbReference type="NCBI Taxonomy" id="51154"/>
    <lineage>
        <taxon>Eukaryota</taxon>
        <taxon>Metazoa</taxon>
        <taxon>Chordata</taxon>
        <taxon>Craniata</taxon>
        <taxon>Vertebrata</taxon>
        <taxon>Euteleostomi</taxon>
        <taxon>Mammalia</taxon>
        <taxon>Eutheria</taxon>
        <taxon>Laurasiatheria</taxon>
        <taxon>Artiodactyla</taxon>
        <taxon>Suina</taxon>
        <taxon>Tayassuidae</taxon>
        <taxon>Catagonus</taxon>
    </lineage>
</organism>
<proteinExistence type="predicted"/>
<sequence length="276" mass="31723">MELQDSPSTISEQQLHKQEGLRNTQADLAKQSLISSGEWLQLHGLKSNKLTLKQILSQIGFPHCEDYVTSLGRLVSSRYADGLFPRIYRTEDGRVYNLTARSELIYQYVEHLTQAVESYKQRMDWLTSRSRQVFGVIVEQSITIVLDFGGMLEEELDLCRDALIMVLEEQVAHIAKFNIICSITNTVSSVERRSYYVRVLGPPMAAHSHVFPSQEPGSERTCFSFGRRWKKPAARWPRSGGWWSSLPRLTWPQQITVLRRTPPTHKRPGCKSQLHH</sequence>
<evidence type="ECO:0000313" key="2">
    <source>
        <dbReference type="Proteomes" id="UP000694540"/>
    </source>
</evidence>
<dbReference type="AlphaFoldDB" id="A0A8C3YAF6"/>
<dbReference type="PANTHER" id="PTHR46785">
    <property type="entry name" value="VON WILLEBRAND FACTOR A DOMAIN-CONTAINING PROTEIN 3B"/>
    <property type="match status" value="1"/>
</dbReference>
<reference evidence="1" key="2">
    <citation type="submission" date="2025-09" db="UniProtKB">
        <authorList>
            <consortium name="Ensembl"/>
        </authorList>
    </citation>
    <scope>IDENTIFICATION</scope>
</reference>
<dbReference type="GeneTree" id="ENSGT00940000157237"/>
<dbReference type="Proteomes" id="UP000694540">
    <property type="component" value="Unplaced"/>
</dbReference>
<accession>A0A8C3YAF6</accession>
<name>A0A8C3YAF6_9CETA</name>
<reference evidence="1" key="1">
    <citation type="submission" date="2025-08" db="UniProtKB">
        <authorList>
            <consortium name="Ensembl"/>
        </authorList>
    </citation>
    <scope>IDENTIFICATION</scope>
</reference>
<protein>
    <recommendedName>
        <fullName evidence="3">von Willebrand factor A domain-containing protein 3B</fullName>
    </recommendedName>
</protein>
<evidence type="ECO:0008006" key="3">
    <source>
        <dbReference type="Google" id="ProtNLM"/>
    </source>
</evidence>
<dbReference type="Ensembl" id="ENSCWAT00000000238.1">
    <property type="protein sequence ID" value="ENSCWAP00000000205.1"/>
    <property type="gene ID" value="ENSCWAG00000000072.1"/>
</dbReference>
<keyword evidence="2" id="KW-1185">Reference proteome</keyword>